<feature type="transmembrane region" description="Helical" evidence="6">
    <location>
        <begin position="324"/>
        <end position="353"/>
    </location>
</feature>
<evidence type="ECO:0000313" key="8">
    <source>
        <dbReference type="Proteomes" id="UP000011668"/>
    </source>
</evidence>
<sequence length="486" mass="52839">MSASGHSRPSTLADVETDVKIIEQVLPEGSVDPVYQARAELLNDTIQRMGMGKYQWHLFIVTGFGWLADILWIVVAGIILAPIIQEFKVQGPFLSLSTNIGLLVGAMGWSAGSDVWGRKVSFNITLAIVGVFAMVAAASPNFTALAIFAVGGNFPVDSAIFLEFLPATHQWLLTVLAIWGAFGALIASLVAWAILPNFSCEATVVECKRSDNMVRRANYANLAAHFPPCTGLESPKYLMGRGKLREAVAVIHAIAEYNNCDATLTVEQLEEAGTSRVLEDTKDQDGQDPLRPPAMDTSAWGAFRRSLKEYDSSLVKMLFATPKLAFSTSLIISVWAIIGLAVPLYNAFIPYYLSSRGAAYGDGSVYITYRNNVIIGLVALPAAPFGGWAVEIPHVGRKGTLALFTSASRYLPITTARTSNALLGWNCGYSFANNVGAYRILPWEVILNGFNRSCGQPFTRLRLSYSQRKLAGPAMAWLRLRIVCLA</sequence>
<dbReference type="OMA" id="TKASHGM"/>
<keyword evidence="5 6" id="KW-0472">Membrane</keyword>
<evidence type="ECO:0000256" key="2">
    <source>
        <dbReference type="ARBA" id="ARBA00022448"/>
    </source>
</evidence>
<evidence type="ECO:0000256" key="4">
    <source>
        <dbReference type="ARBA" id="ARBA00022989"/>
    </source>
</evidence>
<gene>
    <name evidence="7" type="ORF">AG1IA_05575</name>
</gene>
<keyword evidence="8" id="KW-1185">Reference proteome</keyword>
<feature type="transmembrane region" description="Helical" evidence="6">
    <location>
        <begin position="373"/>
        <end position="390"/>
    </location>
</feature>
<feature type="transmembrane region" description="Helical" evidence="6">
    <location>
        <begin position="93"/>
        <end position="112"/>
    </location>
</feature>
<comment type="caution">
    <text evidence="7">The sequence shown here is derived from an EMBL/GenBank/DDBJ whole genome shotgun (WGS) entry which is preliminary data.</text>
</comment>
<dbReference type="InterPro" id="IPR036259">
    <property type="entry name" value="MFS_trans_sf"/>
</dbReference>
<dbReference type="PANTHER" id="PTHR23511:SF12">
    <property type="entry name" value="TRANSPORTER, PUTATIVE (AFU_ORTHOLOGUE AFUA_7G01740)-RELATED"/>
    <property type="match status" value="1"/>
</dbReference>
<dbReference type="PANTHER" id="PTHR23511">
    <property type="entry name" value="SYNAPTIC VESICLE GLYCOPROTEIN 2"/>
    <property type="match status" value="1"/>
</dbReference>
<feature type="transmembrane region" description="Helical" evidence="6">
    <location>
        <begin position="171"/>
        <end position="195"/>
    </location>
</feature>
<comment type="subcellular location">
    <subcellularLocation>
        <location evidence="1">Membrane</location>
        <topology evidence="1">Multi-pass membrane protein</topology>
    </subcellularLocation>
</comment>
<keyword evidence="2" id="KW-0813">Transport</keyword>
<reference evidence="7 8" key="1">
    <citation type="journal article" date="2013" name="Nat. Commun.">
        <title>The evolution and pathogenic mechanisms of the rice sheath blight pathogen.</title>
        <authorList>
            <person name="Zheng A."/>
            <person name="Lin R."/>
            <person name="Xu L."/>
            <person name="Qin P."/>
            <person name="Tang C."/>
            <person name="Ai P."/>
            <person name="Zhang D."/>
            <person name="Liu Y."/>
            <person name="Sun Z."/>
            <person name="Feng H."/>
            <person name="Wang Y."/>
            <person name="Chen Y."/>
            <person name="Liang X."/>
            <person name="Fu R."/>
            <person name="Li Q."/>
            <person name="Zhang J."/>
            <person name="Yu X."/>
            <person name="Xie Z."/>
            <person name="Ding L."/>
            <person name="Guan P."/>
            <person name="Tang J."/>
            <person name="Liang Y."/>
            <person name="Wang S."/>
            <person name="Deng Q."/>
            <person name="Li S."/>
            <person name="Zhu J."/>
            <person name="Wang L."/>
            <person name="Liu H."/>
            <person name="Li P."/>
        </authorList>
    </citation>
    <scope>NUCLEOTIDE SEQUENCE [LARGE SCALE GENOMIC DNA]</scope>
    <source>
        <strain evidence="8">AG-1 IA</strain>
    </source>
</reference>
<dbReference type="OrthoDB" id="3936150at2759"/>
<keyword evidence="3 6" id="KW-0812">Transmembrane</keyword>
<accession>L8WQV9</accession>
<evidence type="ECO:0000256" key="1">
    <source>
        <dbReference type="ARBA" id="ARBA00004141"/>
    </source>
</evidence>
<dbReference type="Gene3D" id="1.20.1250.20">
    <property type="entry name" value="MFS general substrate transporter like domains"/>
    <property type="match status" value="1"/>
</dbReference>
<dbReference type="STRING" id="983506.L8WQV9"/>
<organism evidence="7 8">
    <name type="scientific">Thanatephorus cucumeris (strain AG1-IA)</name>
    <name type="common">Rice sheath blight fungus</name>
    <name type="synonym">Rhizoctonia solani</name>
    <dbReference type="NCBI Taxonomy" id="983506"/>
    <lineage>
        <taxon>Eukaryota</taxon>
        <taxon>Fungi</taxon>
        <taxon>Dikarya</taxon>
        <taxon>Basidiomycota</taxon>
        <taxon>Agaricomycotina</taxon>
        <taxon>Agaricomycetes</taxon>
        <taxon>Cantharellales</taxon>
        <taxon>Ceratobasidiaceae</taxon>
        <taxon>Rhizoctonia</taxon>
        <taxon>Rhizoctonia solani AG-1</taxon>
    </lineage>
</organism>
<feature type="transmembrane region" description="Helical" evidence="6">
    <location>
        <begin position="124"/>
        <end position="151"/>
    </location>
</feature>
<feature type="transmembrane region" description="Helical" evidence="6">
    <location>
        <begin position="58"/>
        <end position="81"/>
    </location>
</feature>
<name>L8WQV9_THACA</name>
<evidence type="ECO:0000256" key="3">
    <source>
        <dbReference type="ARBA" id="ARBA00022692"/>
    </source>
</evidence>
<dbReference type="EMBL" id="AFRT01001438">
    <property type="protein sequence ID" value="ELU40385.1"/>
    <property type="molecule type" value="Genomic_DNA"/>
</dbReference>
<dbReference type="Proteomes" id="UP000011668">
    <property type="component" value="Unassembled WGS sequence"/>
</dbReference>
<dbReference type="AlphaFoldDB" id="L8WQV9"/>
<dbReference type="SUPFAM" id="SSF103473">
    <property type="entry name" value="MFS general substrate transporter"/>
    <property type="match status" value="1"/>
</dbReference>
<evidence type="ECO:0000313" key="7">
    <source>
        <dbReference type="EMBL" id="ELU40385.1"/>
    </source>
</evidence>
<evidence type="ECO:0000256" key="6">
    <source>
        <dbReference type="SAM" id="Phobius"/>
    </source>
</evidence>
<dbReference type="GO" id="GO:0016020">
    <property type="term" value="C:membrane"/>
    <property type="evidence" value="ECO:0007669"/>
    <property type="project" value="UniProtKB-SubCell"/>
</dbReference>
<protein>
    <submittedName>
        <fullName evidence="7">Membrane transporter</fullName>
    </submittedName>
</protein>
<keyword evidence="4 6" id="KW-1133">Transmembrane helix</keyword>
<dbReference type="HOGENOM" id="CLU_001265_52_4_1"/>
<proteinExistence type="predicted"/>
<evidence type="ECO:0000256" key="5">
    <source>
        <dbReference type="ARBA" id="ARBA00023136"/>
    </source>
</evidence>